<dbReference type="Proteomes" id="UP001313282">
    <property type="component" value="Unassembled WGS sequence"/>
</dbReference>
<proteinExistence type="predicted"/>
<evidence type="ECO:0000313" key="2">
    <source>
        <dbReference type="Proteomes" id="UP001313282"/>
    </source>
</evidence>
<reference evidence="1 2" key="1">
    <citation type="submission" date="2019-10" db="EMBL/GenBank/DDBJ databases">
        <authorList>
            <person name="Palmer J.M."/>
        </authorList>
    </citation>
    <scope>NUCLEOTIDE SEQUENCE [LARGE SCALE GENOMIC DNA]</scope>
    <source>
        <strain evidence="1 2">TWF718</strain>
    </source>
</reference>
<protein>
    <submittedName>
        <fullName evidence="1">Uncharacterized protein</fullName>
    </submittedName>
</protein>
<comment type="caution">
    <text evidence="1">The sequence shown here is derived from an EMBL/GenBank/DDBJ whole genome shotgun (WGS) entry which is preliminary data.</text>
</comment>
<dbReference type="EMBL" id="JAVHNR010000003">
    <property type="protein sequence ID" value="KAK6347903.1"/>
    <property type="molecule type" value="Genomic_DNA"/>
</dbReference>
<keyword evidence="2" id="KW-1185">Reference proteome</keyword>
<gene>
    <name evidence="1" type="ORF">TWF718_005723</name>
</gene>
<accession>A0AAN8RJM3</accession>
<evidence type="ECO:0000313" key="1">
    <source>
        <dbReference type="EMBL" id="KAK6347903.1"/>
    </source>
</evidence>
<dbReference type="AlphaFoldDB" id="A0AAN8RJM3"/>
<sequence length="115" mass="12763">MSQEKPSLQFYGLTGTSQLVNTLKPCPLSDPELPPLPKPDDPDVVLNVRALEYAIALHPDLRPKNKKLFPLTCIICGNGTFMMIEGKDGCPACGDVDDTYVLRCSNKECKNHFHF</sequence>
<organism evidence="1 2">
    <name type="scientific">Orbilia javanica</name>
    <dbReference type="NCBI Taxonomy" id="47235"/>
    <lineage>
        <taxon>Eukaryota</taxon>
        <taxon>Fungi</taxon>
        <taxon>Dikarya</taxon>
        <taxon>Ascomycota</taxon>
        <taxon>Pezizomycotina</taxon>
        <taxon>Orbiliomycetes</taxon>
        <taxon>Orbiliales</taxon>
        <taxon>Orbiliaceae</taxon>
        <taxon>Orbilia</taxon>
    </lineage>
</organism>
<name>A0AAN8RJM3_9PEZI</name>